<keyword evidence="2" id="KW-1185">Reference proteome</keyword>
<dbReference type="Proteomes" id="UP000005237">
    <property type="component" value="Unassembled WGS sequence"/>
</dbReference>
<reference evidence="1" key="2">
    <citation type="submission" date="2022-06" db="UniProtKB">
        <authorList>
            <consortium name="EnsemblMetazoa"/>
        </authorList>
    </citation>
    <scope>IDENTIFICATION</scope>
    <source>
        <strain evidence="1">DF5081</strain>
    </source>
</reference>
<reference evidence="2" key="1">
    <citation type="submission" date="2010-08" db="EMBL/GenBank/DDBJ databases">
        <authorList>
            <consortium name="Caenorhabditis japonica Sequencing Consortium"/>
            <person name="Wilson R.K."/>
        </authorList>
    </citation>
    <scope>NUCLEOTIDE SEQUENCE [LARGE SCALE GENOMIC DNA]</scope>
    <source>
        <strain evidence="2">DF5081</strain>
    </source>
</reference>
<dbReference type="AlphaFoldDB" id="A0A8R1IK08"/>
<dbReference type="EnsemblMetazoa" id="CJA36467.1">
    <property type="protein sequence ID" value="CJA36467.1"/>
    <property type="gene ID" value="WBGene00212314"/>
</dbReference>
<organism evidence="1 2">
    <name type="scientific">Caenorhabditis japonica</name>
    <dbReference type="NCBI Taxonomy" id="281687"/>
    <lineage>
        <taxon>Eukaryota</taxon>
        <taxon>Metazoa</taxon>
        <taxon>Ecdysozoa</taxon>
        <taxon>Nematoda</taxon>
        <taxon>Chromadorea</taxon>
        <taxon>Rhabditida</taxon>
        <taxon>Rhabditina</taxon>
        <taxon>Rhabditomorpha</taxon>
        <taxon>Rhabditoidea</taxon>
        <taxon>Rhabditidae</taxon>
        <taxon>Peloderinae</taxon>
        <taxon>Caenorhabditis</taxon>
    </lineage>
</organism>
<proteinExistence type="predicted"/>
<protein>
    <submittedName>
        <fullName evidence="1">Uncharacterized protein</fullName>
    </submittedName>
</protein>
<accession>A0A8R1IK08</accession>
<evidence type="ECO:0000313" key="2">
    <source>
        <dbReference type="Proteomes" id="UP000005237"/>
    </source>
</evidence>
<evidence type="ECO:0000313" key="1">
    <source>
        <dbReference type="EnsemblMetazoa" id="CJA36467.1"/>
    </source>
</evidence>
<name>A0A8R1IK08_CAEJA</name>
<sequence length="141" mass="15870">MALADKMKNLSSLNIQMAGYSWDNFFLLNNSMNTFIARIQEDSSKLLFEEHNLKSFADAVSSLDNVKIPPLNFELMVSSLDRLKSSSLELSLEVAALKQSIESLEGLEYAVMRKHGALPKLIRQAASFFQSFFSKQPEMKG</sequence>